<comment type="caution">
    <text evidence="2">The sequence shown here is derived from an EMBL/GenBank/DDBJ whole genome shotgun (WGS) entry which is preliminary data.</text>
</comment>
<proteinExistence type="predicted"/>
<organism evidence="2 3">
    <name type="scientific">Ophiocordyceps polyrhachis-furcata BCC 54312</name>
    <dbReference type="NCBI Taxonomy" id="1330021"/>
    <lineage>
        <taxon>Eukaryota</taxon>
        <taxon>Fungi</taxon>
        <taxon>Dikarya</taxon>
        <taxon>Ascomycota</taxon>
        <taxon>Pezizomycotina</taxon>
        <taxon>Sordariomycetes</taxon>
        <taxon>Hypocreomycetidae</taxon>
        <taxon>Hypocreales</taxon>
        <taxon>Ophiocordycipitaceae</taxon>
        <taxon>Ophiocordyceps</taxon>
    </lineage>
</organism>
<feature type="chain" id="PRO_5016851232" evidence="1">
    <location>
        <begin position="17"/>
        <end position="159"/>
    </location>
</feature>
<name>A0A367LN89_9HYPO</name>
<dbReference type="EMBL" id="LKCN02000001">
    <property type="protein sequence ID" value="RCI15904.1"/>
    <property type="molecule type" value="Genomic_DNA"/>
</dbReference>
<reference evidence="2 3" key="1">
    <citation type="journal article" date="2015" name="BMC Genomics">
        <title>Insights from the genome of Ophiocordyceps polyrhachis-furcata to pathogenicity and host specificity in insect fungi.</title>
        <authorList>
            <person name="Wichadakul D."/>
            <person name="Kobmoo N."/>
            <person name="Ingsriswang S."/>
            <person name="Tangphatsornruang S."/>
            <person name="Chantasingh D."/>
            <person name="Luangsa-ard J.J."/>
            <person name="Eurwilaichitr L."/>
        </authorList>
    </citation>
    <scope>NUCLEOTIDE SEQUENCE [LARGE SCALE GENOMIC DNA]</scope>
    <source>
        <strain evidence="2 3">BCC 54312</strain>
    </source>
</reference>
<keyword evidence="1" id="KW-0732">Signal</keyword>
<dbReference type="OrthoDB" id="4509278at2759"/>
<dbReference type="AlphaFoldDB" id="A0A367LN89"/>
<gene>
    <name evidence="2" type="ORF">L249_1765</name>
</gene>
<sequence>MALMLLISIISQLAAGEVQTAHLTFRAGSSPETYNLTVKADGSVIETGHDTLPVSHIDAPDYLARSLCHFQTPRAVNLSTTVASDGITQQVVLNPVQPVLSVRCEGRCVYTYGACYDTDNQFVGPCCNGLCVATRCRAWNLGHHHHHHHHHHRHHHHGE</sequence>
<evidence type="ECO:0000256" key="1">
    <source>
        <dbReference type="SAM" id="SignalP"/>
    </source>
</evidence>
<protein>
    <submittedName>
        <fullName evidence="2">Uncharacterized protein</fullName>
    </submittedName>
</protein>
<evidence type="ECO:0000313" key="2">
    <source>
        <dbReference type="EMBL" id="RCI15904.1"/>
    </source>
</evidence>
<dbReference type="Proteomes" id="UP000253664">
    <property type="component" value="Unassembled WGS sequence"/>
</dbReference>
<evidence type="ECO:0000313" key="3">
    <source>
        <dbReference type="Proteomes" id="UP000253664"/>
    </source>
</evidence>
<feature type="signal peptide" evidence="1">
    <location>
        <begin position="1"/>
        <end position="16"/>
    </location>
</feature>
<keyword evidence="3" id="KW-1185">Reference proteome</keyword>
<accession>A0A367LN89</accession>